<keyword evidence="2" id="KW-0732">Signal</keyword>
<protein>
    <submittedName>
        <fullName evidence="3">Uncharacterized protein DUF3466</fullName>
    </submittedName>
</protein>
<dbReference type="RefSeq" id="WP_243734402.1">
    <property type="nucleotide sequence ID" value="NZ_SNXI01000001.1"/>
</dbReference>
<feature type="signal peptide" evidence="2">
    <location>
        <begin position="1"/>
        <end position="24"/>
    </location>
</feature>
<dbReference type="EMBL" id="SNXI01000001">
    <property type="protein sequence ID" value="TDP40689.1"/>
    <property type="molecule type" value="Genomic_DNA"/>
</dbReference>
<dbReference type="AlphaFoldDB" id="A0A4R6PPN6"/>
<name>A0A4R6PPN6_9GAMM</name>
<reference evidence="3 4" key="1">
    <citation type="submission" date="2019-03" db="EMBL/GenBank/DDBJ databases">
        <title>Freshwater and sediment microbial communities from various areas in North America, analyzing microbe dynamics in response to fracking.</title>
        <authorList>
            <person name="Lamendella R."/>
        </authorList>
    </citation>
    <scope>NUCLEOTIDE SEQUENCE [LARGE SCALE GENOMIC DNA]</scope>
    <source>
        <strain evidence="3 4">18_TX</strain>
    </source>
</reference>
<evidence type="ECO:0000256" key="2">
    <source>
        <dbReference type="SAM" id="SignalP"/>
    </source>
</evidence>
<keyword evidence="4" id="KW-1185">Reference proteome</keyword>
<dbReference type="Pfam" id="PF11949">
    <property type="entry name" value="DUF3466"/>
    <property type="match status" value="1"/>
</dbReference>
<keyword evidence="1" id="KW-0472">Membrane</keyword>
<evidence type="ECO:0000313" key="4">
    <source>
        <dbReference type="Proteomes" id="UP000295531"/>
    </source>
</evidence>
<sequence>MMKQFALKGLSAAILASVSLTATADIFEIEELPTAENYRNSFPKAINESGFVVGISRFPTNIDIDLSQVSPTILANAGITDIEEVDELTPEQYEFILNNVAINANNNVQQIQIGLNTAFLYDGLTQSVPLLGDTPVITADSFLYSINNANSAVGVTTGPFYPTEYTYTNSDDEEVTQTFYVRDYITRGVWHRDGTTTMVEPAETAVLGGESAIMDVNDSGLAAGYASTALSPFAQERIDACSSDDPDAIVTRPDEVCVYGVWLELYNQRASNIAPSFFSRSDYAARRSIYDIRGHLWQLDSNGEVISTTELGTLQERNEEDDRDFSSYAFAVNNNGIAAGQSWTYHPERGAIRMPAIFQNADAIPVTENEDFFWGAATDINDNNQAVGYLVESRAGNLRNTAFIYDVDATSDEQPLTLLPGFFSGSSTVPNAINENGIVVGTGEIEATLSSVRRRVGFWYDTTAETPEFINLNDAVSCDSPYFIVEANDVTESGEVLATALKTQEYVDSNGDTQTREVAVAIKMNPIDGEVNSCREEENRVERSGAAFGSGGLAGLALLGSLITFVRRNRRQNIKKS</sequence>
<dbReference type="InterPro" id="IPR022562">
    <property type="entry name" value="DUF3466"/>
</dbReference>
<dbReference type="Proteomes" id="UP000295531">
    <property type="component" value="Unassembled WGS sequence"/>
</dbReference>
<keyword evidence="1" id="KW-1133">Transmembrane helix</keyword>
<accession>A0A4R6PPN6</accession>
<proteinExistence type="predicted"/>
<evidence type="ECO:0000313" key="3">
    <source>
        <dbReference type="EMBL" id="TDP40689.1"/>
    </source>
</evidence>
<feature type="chain" id="PRO_5020799784" evidence="2">
    <location>
        <begin position="25"/>
        <end position="577"/>
    </location>
</feature>
<comment type="caution">
    <text evidence="3">The sequence shown here is derived from an EMBL/GenBank/DDBJ whole genome shotgun (WGS) entry which is preliminary data.</text>
</comment>
<evidence type="ECO:0000256" key="1">
    <source>
        <dbReference type="SAM" id="Phobius"/>
    </source>
</evidence>
<feature type="transmembrane region" description="Helical" evidence="1">
    <location>
        <begin position="545"/>
        <end position="566"/>
    </location>
</feature>
<gene>
    <name evidence="3" type="ORF">DEU29_101239</name>
</gene>
<organism evidence="3 4">
    <name type="scientific">Idiomarina aquatica</name>
    <dbReference type="NCBI Taxonomy" id="1327752"/>
    <lineage>
        <taxon>Bacteria</taxon>
        <taxon>Pseudomonadati</taxon>
        <taxon>Pseudomonadota</taxon>
        <taxon>Gammaproteobacteria</taxon>
        <taxon>Alteromonadales</taxon>
        <taxon>Idiomarinaceae</taxon>
        <taxon>Idiomarina</taxon>
    </lineage>
</organism>
<keyword evidence="1" id="KW-0812">Transmembrane</keyword>